<proteinExistence type="predicted"/>
<evidence type="ECO:0000313" key="3">
    <source>
        <dbReference type="EMBL" id="ASC69646.1"/>
    </source>
</evidence>
<dbReference type="STRING" id="1641165.XM38_10100"/>
<keyword evidence="3" id="KW-0378">Hydrolase</keyword>
<sequence>MGFVVVMSVNDIPEARRDGGSGVISDARSKRPWGVIIAVAIALLGTSLLAAWRFMYAPPSPTLSSMSPVPPLPAPMGPTIQTELPPEPTLLGHRAYAEADPTTLVPITADGQIQLHEAAAEPFLAMVAAARREGIHLAALSGYRSQEEQRRLFFDIKADRGQTALDRAEVSAPPGYSEHHTGYAIDIGDAQQPQTHLDPTFANTPAYDWLVNNAAHYGFELSFPPDNDQDIAFEPWHWRFVGNQDSLETFYQQ</sequence>
<dbReference type="PANTHER" id="PTHR34385">
    <property type="entry name" value="D-ALANYL-D-ALANINE CARBOXYPEPTIDASE"/>
    <property type="match status" value="1"/>
</dbReference>
<feature type="transmembrane region" description="Helical" evidence="1">
    <location>
        <begin position="33"/>
        <end position="55"/>
    </location>
</feature>
<keyword evidence="3" id="KW-0121">Carboxypeptidase</keyword>
<dbReference type="GO" id="GO:0004180">
    <property type="term" value="F:carboxypeptidase activity"/>
    <property type="evidence" value="ECO:0007669"/>
    <property type="project" value="UniProtKB-KW"/>
</dbReference>
<feature type="domain" description="D-alanyl-D-alanine carboxypeptidase-like core" evidence="2">
    <location>
        <begin position="113"/>
        <end position="242"/>
    </location>
</feature>
<evidence type="ECO:0000256" key="1">
    <source>
        <dbReference type="SAM" id="Phobius"/>
    </source>
</evidence>
<dbReference type="Proteomes" id="UP000191901">
    <property type="component" value="Chromosome"/>
</dbReference>
<gene>
    <name evidence="3" type="primary">yodJ_1</name>
    <name evidence="3" type="ORF">XM38_005750</name>
</gene>
<dbReference type="InterPro" id="IPR009045">
    <property type="entry name" value="Zn_M74/Hedgehog-like"/>
</dbReference>
<dbReference type="Gene3D" id="3.30.1380.10">
    <property type="match status" value="1"/>
</dbReference>
<dbReference type="Pfam" id="PF02557">
    <property type="entry name" value="VanY"/>
    <property type="match status" value="1"/>
</dbReference>
<dbReference type="InterPro" id="IPR052179">
    <property type="entry name" value="DD-CPase-like"/>
</dbReference>
<dbReference type="PANTHER" id="PTHR34385:SF1">
    <property type="entry name" value="PEPTIDOGLYCAN L-ALANYL-D-GLUTAMATE ENDOPEPTIDASE CWLK"/>
    <property type="match status" value="1"/>
</dbReference>
<dbReference type="InterPro" id="IPR058193">
    <property type="entry name" value="VanY/YodJ_core_dom"/>
</dbReference>
<dbReference type="RefSeq" id="WP_088429028.1">
    <property type="nucleotide sequence ID" value="NZ_CP021983.2"/>
</dbReference>
<dbReference type="GO" id="GO:0006508">
    <property type="term" value="P:proteolysis"/>
    <property type="evidence" value="ECO:0007669"/>
    <property type="project" value="InterPro"/>
</dbReference>
<reference evidence="3 4" key="1">
    <citation type="journal article" date="2016" name="Biochim. Biophys. Acta">
        <title>Characterization of red-shifted phycobilisomes isolated from the chlorophyll f-containing cyanobacterium Halomicronema hongdechloris.</title>
        <authorList>
            <person name="Li Y."/>
            <person name="Lin Y."/>
            <person name="Garvey C.J."/>
            <person name="Birch D."/>
            <person name="Corkery R.W."/>
            <person name="Loughlin P.C."/>
            <person name="Scheer H."/>
            <person name="Willows R.D."/>
            <person name="Chen M."/>
        </authorList>
    </citation>
    <scope>NUCLEOTIDE SEQUENCE [LARGE SCALE GENOMIC DNA]</scope>
    <source>
        <strain evidence="3 4">C2206</strain>
    </source>
</reference>
<dbReference type="AlphaFoldDB" id="A0A1Z3HH77"/>
<dbReference type="SUPFAM" id="SSF55166">
    <property type="entry name" value="Hedgehog/DD-peptidase"/>
    <property type="match status" value="1"/>
</dbReference>
<keyword evidence="1" id="KW-0472">Membrane</keyword>
<protein>
    <submittedName>
        <fullName evidence="3">Carboxypeptidase YodJ</fullName>
        <ecNumber evidence="3">3.4.-.-</ecNumber>
    </submittedName>
</protein>
<dbReference type="EMBL" id="CP021983">
    <property type="protein sequence ID" value="ASC69646.1"/>
    <property type="molecule type" value="Genomic_DNA"/>
</dbReference>
<keyword evidence="4" id="KW-1185">Reference proteome</keyword>
<evidence type="ECO:0000259" key="2">
    <source>
        <dbReference type="Pfam" id="PF02557"/>
    </source>
</evidence>
<dbReference type="EC" id="3.4.-.-" evidence="3"/>
<dbReference type="CDD" id="cd14852">
    <property type="entry name" value="LD-carboxypeptidase"/>
    <property type="match status" value="1"/>
</dbReference>
<dbReference type="OrthoDB" id="9792074at2"/>
<accession>A0A1Z3HH77</accession>
<organism evidence="3 4">
    <name type="scientific">Halomicronema hongdechloris C2206</name>
    <dbReference type="NCBI Taxonomy" id="1641165"/>
    <lineage>
        <taxon>Bacteria</taxon>
        <taxon>Bacillati</taxon>
        <taxon>Cyanobacteriota</taxon>
        <taxon>Cyanophyceae</taxon>
        <taxon>Nodosilineales</taxon>
        <taxon>Nodosilineaceae</taxon>
        <taxon>Halomicronema</taxon>
    </lineage>
</organism>
<evidence type="ECO:0000313" key="4">
    <source>
        <dbReference type="Proteomes" id="UP000191901"/>
    </source>
</evidence>
<name>A0A1Z3HH77_9CYAN</name>
<dbReference type="InterPro" id="IPR003709">
    <property type="entry name" value="VanY-like_core_dom"/>
</dbReference>
<dbReference type="KEGG" id="hhg:XM38_005750"/>
<keyword evidence="1" id="KW-1133">Transmembrane helix</keyword>
<keyword evidence="3" id="KW-0645">Protease</keyword>
<keyword evidence="1" id="KW-0812">Transmembrane</keyword>